<feature type="non-terminal residue" evidence="1">
    <location>
        <position position="1"/>
    </location>
</feature>
<proteinExistence type="predicted"/>
<protein>
    <submittedName>
        <fullName evidence="1">2978_t:CDS:1</fullName>
    </submittedName>
</protein>
<organism evidence="1 2">
    <name type="scientific">Acaulospora morrowiae</name>
    <dbReference type="NCBI Taxonomy" id="94023"/>
    <lineage>
        <taxon>Eukaryota</taxon>
        <taxon>Fungi</taxon>
        <taxon>Fungi incertae sedis</taxon>
        <taxon>Mucoromycota</taxon>
        <taxon>Glomeromycotina</taxon>
        <taxon>Glomeromycetes</taxon>
        <taxon>Diversisporales</taxon>
        <taxon>Acaulosporaceae</taxon>
        <taxon>Acaulospora</taxon>
    </lineage>
</organism>
<reference evidence="1" key="1">
    <citation type="submission" date="2021-06" db="EMBL/GenBank/DDBJ databases">
        <authorList>
            <person name="Kallberg Y."/>
            <person name="Tangrot J."/>
            <person name="Rosling A."/>
        </authorList>
    </citation>
    <scope>NUCLEOTIDE SEQUENCE</scope>
    <source>
        <strain evidence="1">CL551</strain>
    </source>
</reference>
<name>A0A9N9IFG7_9GLOM</name>
<comment type="caution">
    <text evidence="1">The sequence shown here is derived from an EMBL/GenBank/DDBJ whole genome shotgun (WGS) entry which is preliminary data.</text>
</comment>
<dbReference type="EMBL" id="CAJVPV010027377">
    <property type="protein sequence ID" value="CAG8733926.1"/>
    <property type="molecule type" value="Genomic_DNA"/>
</dbReference>
<evidence type="ECO:0000313" key="2">
    <source>
        <dbReference type="Proteomes" id="UP000789342"/>
    </source>
</evidence>
<sequence length="109" mass="12457">SGVDDIFTLFVNNGKSIEFLKNKIRANQYNLNEFDLYKKNFFQSNNALVSSLKNPTTSDNREEQLINPQKIISEYFIVLDIHALRTNPSYLSKDGKIGPINVIIYPSAE</sequence>
<dbReference type="AlphaFoldDB" id="A0A9N9IFG7"/>
<gene>
    <name evidence="1" type="ORF">AMORRO_LOCUS14229</name>
</gene>
<accession>A0A9N9IFG7</accession>
<dbReference type="OrthoDB" id="2375461at2759"/>
<dbReference type="Proteomes" id="UP000789342">
    <property type="component" value="Unassembled WGS sequence"/>
</dbReference>
<keyword evidence="2" id="KW-1185">Reference proteome</keyword>
<evidence type="ECO:0000313" key="1">
    <source>
        <dbReference type="EMBL" id="CAG8733926.1"/>
    </source>
</evidence>